<dbReference type="PROSITE" id="PS51186">
    <property type="entry name" value="GNAT"/>
    <property type="match status" value="1"/>
</dbReference>
<dbReference type="Proteomes" id="UP001172083">
    <property type="component" value="Unassembled WGS sequence"/>
</dbReference>
<name>A0ABT8L6M0_9BACT</name>
<keyword evidence="3" id="KW-1185">Reference proteome</keyword>
<gene>
    <name evidence="2" type="ORF">QQ020_15115</name>
</gene>
<protein>
    <submittedName>
        <fullName evidence="2">GNAT family N-acetyltransferase</fullName>
    </submittedName>
</protein>
<dbReference type="RefSeq" id="WP_346758739.1">
    <property type="nucleotide sequence ID" value="NZ_JAUJEB010000003.1"/>
</dbReference>
<sequence>MSLHICQVPGDQVPLPLLLQADPSEQKVKGYLNDSACYIAETSGVVAGVYVLRKLNPSTFELMNISVHAGYQGKGIGSKMLTHAIAEAKRFGAGRLEVGTGTFGYQLAFYQKAGFRVYAIAQDFFLKNYDFPLIESGIQHKDMLRLALDL</sequence>
<dbReference type="EMBL" id="JAUJEB010000003">
    <property type="protein sequence ID" value="MDN5213399.1"/>
    <property type="molecule type" value="Genomic_DNA"/>
</dbReference>
<organism evidence="2 3">
    <name type="scientific">Agaribacillus aureus</name>
    <dbReference type="NCBI Taxonomy" id="3051825"/>
    <lineage>
        <taxon>Bacteria</taxon>
        <taxon>Pseudomonadati</taxon>
        <taxon>Bacteroidota</taxon>
        <taxon>Cytophagia</taxon>
        <taxon>Cytophagales</taxon>
        <taxon>Splendidivirgaceae</taxon>
        <taxon>Agaribacillus</taxon>
    </lineage>
</organism>
<accession>A0ABT8L6M0</accession>
<dbReference type="Gene3D" id="3.40.630.30">
    <property type="match status" value="1"/>
</dbReference>
<dbReference type="InterPro" id="IPR016181">
    <property type="entry name" value="Acyl_CoA_acyltransferase"/>
</dbReference>
<evidence type="ECO:0000259" key="1">
    <source>
        <dbReference type="PROSITE" id="PS51186"/>
    </source>
</evidence>
<proteinExistence type="predicted"/>
<comment type="caution">
    <text evidence="2">The sequence shown here is derived from an EMBL/GenBank/DDBJ whole genome shotgun (WGS) entry which is preliminary data.</text>
</comment>
<evidence type="ECO:0000313" key="2">
    <source>
        <dbReference type="EMBL" id="MDN5213399.1"/>
    </source>
</evidence>
<dbReference type="CDD" id="cd04301">
    <property type="entry name" value="NAT_SF"/>
    <property type="match status" value="1"/>
</dbReference>
<reference evidence="2" key="1">
    <citation type="submission" date="2023-06" db="EMBL/GenBank/DDBJ databases">
        <title>Genomic of Agaribacillus aureum.</title>
        <authorList>
            <person name="Wang G."/>
        </authorList>
    </citation>
    <scope>NUCLEOTIDE SEQUENCE</scope>
    <source>
        <strain evidence="2">BMA12</strain>
    </source>
</reference>
<evidence type="ECO:0000313" key="3">
    <source>
        <dbReference type="Proteomes" id="UP001172083"/>
    </source>
</evidence>
<dbReference type="SUPFAM" id="SSF55729">
    <property type="entry name" value="Acyl-CoA N-acyltransferases (Nat)"/>
    <property type="match status" value="1"/>
</dbReference>
<dbReference type="InterPro" id="IPR000182">
    <property type="entry name" value="GNAT_dom"/>
</dbReference>
<feature type="domain" description="N-acetyltransferase" evidence="1">
    <location>
        <begin position="3"/>
        <end position="150"/>
    </location>
</feature>
<dbReference type="Pfam" id="PF00583">
    <property type="entry name" value="Acetyltransf_1"/>
    <property type="match status" value="1"/>
</dbReference>